<reference evidence="1 2" key="1">
    <citation type="submission" date="2020-12" db="EMBL/GenBank/DDBJ databases">
        <title>FDA dAtabase for Regulatory Grade micrObial Sequences (FDA-ARGOS): Supporting development and validation of Infectious Disease Dx tests.</title>
        <authorList>
            <person name="Kerrigan L."/>
            <person name="Long C."/>
            <person name="Tallon L."/>
            <person name="Sadzewicz L."/>
            <person name="Zhao X."/>
            <person name="Boylan J."/>
            <person name="Ott S."/>
            <person name="Bowen H."/>
            <person name="Vavikolanu K."/>
            <person name="Mehta A."/>
            <person name="Aluvathingal J."/>
            <person name="Nadendla S."/>
            <person name="Yan Y."/>
            <person name="Sichtig H."/>
        </authorList>
    </citation>
    <scope>NUCLEOTIDE SEQUENCE [LARGE SCALE GENOMIC DNA]</scope>
    <source>
        <strain evidence="1 2">FDAARGOS_1031</strain>
    </source>
</reference>
<gene>
    <name evidence="1" type="ORF">I6H88_13885</name>
</gene>
<evidence type="ECO:0008006" key="3">
    <source>
        <dbReference type="Google" id="ProtNLM"/>
    </source>
</evidence>
<dbReference type="GeneID" id="93131843"/>
<dbReference type="EMBL" id="CP067018">
    <property type="protein sequence ID" value="QQN57534.1"/>
    <property type="molecule type" value="Genomic_DNA"/>
</dbReference>
<dbReference type="OrthoDB" id="1438268at2"/>
<organism evidence="1 2">
    <name type="scientific">Elizabethkingia bruuniana</name>
    <dbReference type="NCBI Taxonomy" id="1756149"/>
    <lineage>
        <taxon>Bacteria</taxon>
        <taxon>Pseudomonadati</taxon>
        <taxon>Bacteroidota</taxon>
        <taxon>Flavobacteriia</taxon>
        <taxon>Flavobacteriales</taxon>
        <taxon>Weeksellaceae</taxon>
        <taxon>Elizabethkingia</taxon>
    </lineage>
</organism>
<evidence type="ECO:0000313" key="2">
    <source>
        <dbReference type="Proteomes" id="UP000595426"/>
    </source>
</evidence>
<sequence>MNNIKKFNGSRQKVVFDSMTLATYPGGVIIDNVDAKARFTDGIIPAGAVVVPSDGKFKIVNADLTATNIKGAIGLVLQDVAIEDFTQSSVVIDATVRIVALPDKEQAGAALLVKELPSLKFI</sequence>
<protein>
    <recommendedName>
        <fullName evidence="3">Head decoration protein</fullName>
    </recommendedName>
</protein>
<dbReference type="AlphaFoldDB" id="A0A7T7ZWX3"/>
<dbReference type="RefSeq" id="WP_034871255.1">
    <property type="nucleotide sequence ID" value="NZ_CBCSDR010000005.1"/>
</dbReference>
<proteinExistence type="predicted"/>
<dbReference type="Proteomes" id="UP000595426">
    <property type="component" value="Chromosome"/>
</dbReference>
<accession>A0A7T7ZWX3</accession>
<name>A0A7T7ZWX3_9FLAO</name>
<evidence type="ECO:0000313" key="1">
    <source>
        <dbReference type="EMBL" id="QQN57534.1"/>
    </source>
</evidence>
<dbReference type="KEGG" id="egm:AYC65_02960"/>
<keyword evidence="2" id="KW-1185">Reference proteome</keyword>